<keyword evidence="3" id="KW-1185">Reference proteome</keyword>
<sequence>MHQARKTTKRWLLAGGALAAAAAFTVTALPSANASSPADRGHRSQPVTVHVLSPERRDNTGAEGKGWFVDLELVFHDKAIHRTGFTAPQLTGPGAHNNTAPFPGLFSPGQDESLPGLVVLDSTVTSQAPFAGPGTNLANLFNLTGVTHRTAHETRISDTWIVGNPIAGTDTDSVLTVAVVDDLDHDGVYDDAPGVVPDANHDGVVNAADLQRLGIASDVVQVPFHIDGAPVA</sequence>
<dbReference type="Proteomes" id="UP001153328">
    <property type="component" value="Unassembled WGS sequence"/>
</dbReference>
<dbReference type="EMBL" id="CAJVAX010000012">
    <property type="protein sequence ID" value="CAG7625493.1"/>
    <property type="molecule type" value="Genomic_DNA"/>
</dbReference>
<dbReference type="AlphaFoldDB" id="A0A9W4GXY9"/>
<evidence type="ECO:0008006" key="4">
    <source>
        <dbReference type="Google" id="ProtNLM"/>
    </source>
</evidence>
<accession>A0A9W4GXY9</accession>
<evidence type="ECO:0000313" key="3">
    <source>
        <dbReference type="Proteomes" id="UP001153328"/>
    </source>
</evidence>
<feature type="chain" id="PRO_5040747232" description="Dockerin domain-containing protein" evidence="1">
    <location>
        <begin position="29"/>
        <end position="232"/>
    </location>
</feature>
<name>A0A9W4GXY9_9ACTN</name>
<evidence type="ECO:0000256" key="1">
    <source>
        <dbReference type="SAM" id="SignalP"/>
    </source>
</evidence>
<feature type="signal peptide" evidence="1">
    <location>
        <begin position="1"/>
        <end position="28"/>
    </location>
</feature>
<proteinExistence type="predicted"/>
<keyword evidence="1" id="KW-0732">Signal</keyword>
<dbReference type="RefSeq" id="WP_205042348.1">
    <property type="nucleotide sequence ID" value="NZ_CAJVAX010000012.1"/>
</dbReference>
<evidence type="ECO:0000313" key="2">
    <source>
        <dbReference type="EMBL" id="CAG7625493.1"/>
    </source>
</evidence>
<organism evidence="2 3">
    <name type="scientific">Actinacidiphila bryophytorum</name>
    <dbReference type="NCBI Taxonomy" id="1436133"/>
    <lineage>
        <taxon>Bacteria</taxon>
        <taxon>Bacillati</taxon>
        <taxon>Actinomycetota</taxon>
        <taxon>Actinomycetes</taxon>
        <taxon>Kitasatosporales</taxon>
        <taxon>Streptomycetaceae</taxon>
        <taxon>Actinacidiphila</taxon>
    </lineage>
</organism>
<dbReference type="PROSITE" id="PS51318">
    <property type="entry name" value="TAT"/>
    <property type="match status" value="1"/>
</dbReference>
<gene>
    <name evidence="2" type="ORF">SBRY_20163</name>
</gene>
<reference evidence="2" key="1">
    <citation type="submission" date="2021-06" db="EMBL/GenBank/DDBJ databases">
        <authorList>
            <person name="Arsene-Ploetze F."/>
        </authorList>
    </citation>
    <scope>NUCLEOTIDE SEQUENCE</scope>
    <source>
        <strain evidence="2">SBRY1</strain>
    </source>
</reference>
<protein>
    <recommendedName>
        <fullName evidence="4">Dockerin domain-containing protein</fullName>
    </recommendedName>
</protein>
<dbReference type="InterPro" id="IPR006311">
    <property type="entry name" value="TAT_signal"/>
</dbReference>
<comment type="caution">
    <text evidence="2">The sequence shown here is derived from an EMBL/GenBank/DDBJ whole genome shotgun (WGS) entry which is preliminary data.</text>
</comment>